<proteinExistence type="predicted"/>
<feature type="domain" description="ABC transmembrane type-1" evidence="8">
    <location>
        <begin position="73"/>
        <end position="292"/>
    </location>
</feature>
<evidence type="ECO:0000256" key="3">
    <source>
        <dbReference type="ARBA" id="ARBA00022475"/>
    </source>
</evidence>
<comment type="subcellular location">
    <subcellularLocation>
        <location evidence="1">Cell membrane</location>
        <topology evidence="1">Multi-pass membrane protein</topology>
    </subcellularLocation>
</comment>
<dbReference type="InterPro" id="IPR035906">
    <property type="entry name" value="MetI-like_sf"/>
</dbReference>
<evidence type="ECO:0000313" key="9">
    <source>
        <dbReference type="EMBL" id="CAB4583936.1"/>
    </source>
</evidence>
<dbReference type="PANTHER" id="PTHR30193">
    <property type="entry name" value="ABC TRANSPORTER PERMEASE PROTEIN"/>
    <property type="match status" value="1"/>
</dbReference>
<feature type="transmembrane region" description="Helical" evidence="7">
    <location>
        <begin position="110"/>
        <end position="130"/>
    </location>
</feature>
<dbReference type="PANTHER" id="PTHR30193:SF37">
    <property type="entry name" value="INNER MEMBRANE ABC TRANSPORTER PERMEASE PROTEIN YCJO"/>
    <property type="match status" value="1"/>
</dbReference>
<reference evidence="9" key="1">
    <citation type="submission" date="2020-05" db="EMBL/GenBank/DDBJ databases">
        <authorList>
            <person name="Chiriac C."/>
            <person name="Salcher M."/>
            <person name="Ghai R."/>
            <person name="Kavagutti S V."/>
        </authorList>
    </citation>
    <scope>NUCLEOTIDE SEQUENCE</scope>
</reference>
<evidence type="ECO:0000256" key="1">
    <source>
        <dbReference type="ARBA" id="ARBA00004651"/>
    </source>
</evidence>
<dbReference type="Gene3D" id="1.10.3720.10">
    <property type="entry name" value="MetI-like"/>
    <property type="match status" value="1"/>
</dbReference>
<sequence length="304" mass="32670">MSGATKRRWRDVPLAAVMLGPSLVVLVAFVLYPLGRAVWLGQQRCNVQATKCRSVGWGQYTDVLMSNEFQSAVWVTVKFALITVPVGLALGIGLAVLADKHMRHIGFFRTVFSSTVATSVAVASLMWLFLLQPSVGVLANIGWLNDIFPVIKEPGLLNDKGTALSSVAISSIWANLGFTFIIITAGLQGIPRELQESAFVDGAGGWRRFTNVTLPLLGPTLLFTTVVLTSRAFQAYGEIDLLTNGGPVPQQSTTTVTYLIYGSSSIIKSNEGLKAAVAVLLFVILLGLSALQFRGLGKRVHYGS</sequence>
<protein>
    <submittedName>
        <fullName evidence="9">Unannotated protein</fullName>
    </submittedName>
</protein>
<dbReference type="InterPro" id="IPR000515">
    <property type="entry name" value="MetI-like"/>
</dbReference>
<dbReference type="PROSITE" id="PS50928">
    <property type="entry name" value="ABC_TM1"/>
    <property type="match status" value="1"/>
</dbReference>
<keyword evidence="6 7" id="KW-0472">Membrane</keyword>
<accession>A0A6J6F5W7</accession>
<evidence type="ECO:0000256" key="7">
    <source>
        <dbReference type="SAM" id="Phobius"/>
    </source>
</evidence>
<dbReference type="InterPro" id="IPR051393">
    <property type="entry name" value="ABC_transporter_permease"/>
</dbReference>
<keyword evidence="5 7" id="KW-1133">Transmembrane helix</keyword>
<evidence type="ECO:0000256" key="4">
    <source>
        <dbReference type="ARBA" id="ARBA00022692"/>
    </source>
</evidence>
<evidence type="ECO:0000256" key="2">
    <source>
        <dbReference type="ARBA" id="ARBA00022448"/>
    </source>
</evidence>
<feature type="transmembrane region" description="Helical" evidence="7">
    <location>
        <begin position="12"/>
        <end position="32"/>
    </location>
</feature>
<dbReference type="GO" id="GO:0005886">
    <property type="term" value="C:plasma membrane"/>
    <property type="evidence" value="ECO:0007669"/>
    <property type="project" value="UniProtKB-SubCell"/>
</dbReference>
<organism evidence="9">
    <name type="scientific">freshwater metagenome</name>
    <dbReference type="NCBI Taxonomy" id="449393"/>
    <lineage>
        <taxon>unclassified sequences</taxon>
        <taxon>metagenomes</taxon>
        <taxon>ecological metagenomes</taxon>
    </lineage>
</organism>
<feature type="transmembrane region" description="Helical" evidence="7">
    <location>
        <begin position="275"/>
        <end position="293"/>
    </location>
</feature>
<evidence type="ECO:0000256" key="6">
    <source>
        <dbReference type="ARBA" id="ARBA00023136"/>
    </source>
</evidence>
<evidence type="ECO:0000256" key="5">
    <source>
        <dbReference type="ARBA" id="ARBA00022989"/>
    </source>
</evidence>
<dbReference type="Pfam" id="PF00528">
    <property type="entry name" value="BPD_transp_1"/>
    <property type="match status" value="1"/>
</dbReference>
<dbReference type="EMBL" id="CAEZTS010000108">
    <property type="protein sequence ID" value="CAB4583936.1"/>
    <property type="molecule type" value="Genomic_DNA"/>
</dbReference>
<name>A0A6J6F5W7_9ZZZZ</name>
<dbReference type="AlphaFoldDB" id="A0A6J6F5W7"/>
<keyword evidence="3" id="KW-1003">Cell membrane</keyword>
<dbReference type="CDD" id="cd06261">
    <property type="entry name" value="TM_PBP2"/>
    <property type="match status" value="1"/>
</dbReference>
<keyword evidence="2" id="KW-0813">Transport</keyword>
<feature type="transmembrane region" description="Helical" evidence="7">
    <location>
        <begin position="72"/>
        <end position="98"/>
    </location>
</feature>
<dbReference type="SUPFAM" id="SSF161098">
    <property type="entry name" value="MetI-like"/>
    <property type="match status" value="1"/>
</dbReference>
<keyword evidence="4 7" id="KW-0812">Transmembrane</keyword>
<gene>
    <name evidence="9" type="ORF">UFOPK1722_01218</name>
</gene>
<feature type="transmembrane region" description="Helical" evidence="7">
    <location>
        <begin position="163"/>
        <end position="187"/>
    </location>
</feature>
<dbReference type="GO" id="GO:0055085">
    <property type="term" value="P:transmembrane transport"/>
    <property type="evidence" value="ECO:0007669"/>
    <property type="project" value="InterPro"/>
</dbReference>
<evidence type="ECO:0000259" key="8">
    <source>
        <dbReference type="PROSITE" id="PS50928"/>
    </source>
</evidence>